<feature type="compositionally biased region" description="Polar residues" evidence="1">
    <location>
        <begin position="70"/>
        <end position="86"/>
    </location>
</feature>
<dbReference type="OrthoDB" id="2359117at2759"/>
<feature type="region of interest" description="Disordered" evidence="1">
    <location>
        <begin position="239"/>
        <end position="331"/>
    </location>
</feature>
<organism evidence="2 3">
    <name type="scientific">Aspergillus ellipticus CBS 707.79</name>
    <dbReference type="NCBI Taxonomy" id="1448320"/>
    <lineage>
        <taxon>Eukaryota</taxon>
        <taxon>Fungi</taxon>
        <taxon>Dikarya</taxon>
        <taxon>Ascomycota</taxon>
        <taxon>Pezizomycotina</taxon>
        <taxon>Eurotiomycetes</taxon>
        <taxon>Eurotiomycetidae</taxon>
        <taxon>Eurotiales</taxon>
        <taxon>Aspergillaceae</taxon>
        <taxon>Aspergillus</taxon>
        <taxon>Aspergillus subgen. Circumdati</taxon>
    </lineage>
</organism>
<evidence type="ECO:0000313" key="2">
    <source>
        <dbReference type="EMBL" id="PYH94210.1"/>
    </source>
</evidence>
<feature type="compositionally biased region" description="Polar residues" evidence="1">
    <location>
        <begin position="397"/>
        <end position="416"/>
    </location>
</feature>
<feature type="region of interest" description="Disordered" evidence="1">
    <location>
        <begin position="119"/>
        <end position="174"/>
    </location>
</feature>
<gene>
    <name evidence="2" type="ORF">BO71DRAFT_239040</name>
</gene>
<feature type="region of interest" description="Disordered" evidence="1">
    <location>
        <begin position="345"/>
        <end position="377"/>
    </location>
</feature>
<feature type="region of interest" description="Disordered" evidence="1">
    <location>
        <begin position="457"/>
        <end position="498"/>
    </location>
</feature>
<dbReference type="STRING" id="1448320.A0A319DA18"/>
<dbReference type="EMBL" id="KZ825876">
    <property type="protein sequence ID" value="PYH94210.1"/>
    <property type="molecule type" value="Genomic_DNA"/>
</dbReference>
<dbReference type="VEuPathDB" id="FungiDB:BO71DRAFT_239040"/>
<reference evidence="2 3" key="1">
    <citation type="submission" date="2018-02" db="EMBL/GenBank/DDBJ databases">
        <title>The genomes of Aspergillus section Nigri reveals drivers in fungal speciation.</title>
        <authorList>
            <consortium name="DOE Joint Genome Institute"/>
            <person name="Vesth T.C."/>
            <person name="Nybo J."/>
            <person name="Theobald S."/>
            <person name="Brandl J."/>
            <person name="Frisvad J.C."/>
            <person name="Nielsen K.F."/>
            <person name="Lyhne E.K."/>
            <person name="Kogle M.E."/>
            <person name="Kuo A."/>
            <person name="Riley R."/>
            <person name="Clum A."/>
            <person name="Nolan M."/>
            <person name="Lipzen A."/>
            <person name="Salamov A."/>
            <person name="Henrissat B."/>
            <person name="Wiebenga A."/>
            <person name="De vries R.P."/>
            <person name="Grigoriev I.V."/>
            <person name="Mortensen U.H."/>
            <person name="Andersen M.R."/>
            <person name="Baker S.E."/>
        </authorList>
    </citation>
    <scope>NUCLEOTIDE SEQUENCE [LARGE SCALE GENOMIC DNA]</scope>
    <source>
        <strain evidence="2 3">CBS 707.79</strain>
    </source>
</reference>
<feature type="compositionally biased region" description="Basic and acidic residues" evidence="1">
    <location>
        <begin position="1"/>
        <end position="12"/>
    </location>
</feature>
<dbReference type="AlphaFoldDB" id="A0A319DA18"/>
<evidence type="ECO:0000313" key="3">
    <source>
        <dbReference type="Proteomes" id="UP000247810"/>
    </source>
</evidence>
<protein>
    <submittedName>
        <fullName evidence="2">Uncharacterized protein</fullName>
    </submittedName>
</protein>
<accession>A0A319DA18</accession>
<feature type="compositionally biased region" description="Low complexity" evidence="1">
    <location>
        <begin position="487"/>
        <end position="498"/>
    </location>
</feature>
<feature type="compositionally biased region" description="Basic and acidic residues" evidence="1">
    <location>
        <begin position="41"/>
        <end position="51"/>
    </location>
</feature>
<feature type="region of interest" description="Disordered" evidence="1">
    <location>
        <begin position="1"/>
        <end position="104"/>
    </location>
</feature>
<sequence length="498" mass="53618">MGGSSRLDERQHMHSSHPPLHINSRHDTLDQDPQSTTAVKKSPEPSPDRSVYKYQRHPSHSPFPAGLASIPQQSLEYSHTQETSSGVRVPPDPARTNVYKPADGQQAVPEMLASNIHRSRAPVLVPRSPSDNNVGQKRPATGVTKALADPSSASPVSGVDSVERRRSRSIGSLSRESKIAALSVHLRTRLSYAAAKIEKNRKTHGGYGHSRSPSTDSPVKIEHLASLGEIDAQHLVSNLSAPNAPPASHIHPLNGPARLSPVARSADASPSPPEPRTSHPSSTRQARPNLAPPVDIVASGGGGRRRRPNPNEVTKPSNFPPFLHRRHHSQQDFGVSRPAANLESVLVPGTPPLRPSSQSTSTPYNGLIGQGHSQSSAMEQDAIETLLFMSSPEHSGYHSNSQHSQRQHVFQSSSESRGSDGRVPCSQDSHVRSNHGRPVYGFRGEFIGLEAQAGDEIDRMLDQMDSDSDDDVTFGSQPSSVTDIGSRRVGSSRTSTQG</sequence>
<evidence type="ECO:0000256" key="1">
    <source>
        <dbReference type="SAM" id="MobiDB-lite"/>
    </source>
</evidence>
<name>A0A319DA18_9EURO</name>
<feature type="compositionally biased region" description="Polar residues" evidence="1">
    <location>
        <begin position="355"/>
        <end position="364"/>
    </location>
</feature>
<dbReference type="Proteomes" id="UP000247810">
    <property type="component" value="Unassembled WGS sequence"/>
</dbReference>
<proteinExistence type="predicted"/>
<feature type="compositionally biased region" description="Polar residues" evidence="1">
    <location>
        <begin position="474"/>
        <end position="483"/>
    </location>
</feature>
<keyword evidence="3" id="KW-1185">Reference proteome</keyword>
<feature type="region of interest" description="Disordered" evidence="1">
    <location>
        <begin position="392"/>
        <end position="439"/>
    </location>
</feature>